<keyword evidence="3" id="KW-1185">Reference proteome</keyword>
<reference evidence="2" key="1">
    <citation type="submission" date="2023-07" db="EMBL/GenBank/DDBJ databases">
        <title>Genomic Encyclopedia of Type Strains, Phase IV (KMG-IV): sequencing the most valuable type-strain genomes for metagenomic binning, comparative biology and taxonomic classification.</title>
        <authorList>
            <person name="Goeker M."/>
        </authorList>
    </citation>
    <scope>NUCLEOTIDE SEQUENCE</scope>
    <source>
        <strain evidence="2">DSM 26174</strain>
    </source>
</reference>
<accession>A0AAE4BSH6</accession>
<dbReference type="InterPro" id="IPR004274">
    <property type="entry name" value="FCP1_dom"/>
</dbReference>
<dbReference type="AlphaFoldDB" id="A0AAE4BSH6"/>
<dbReference type="SUPFAM" id="SSF56784">
    <property type="entry name" value="HAD-like"/>
    <property type="match status" value="1"/>
</dbReference>
<dbReference type="SMART" id="SM00577">
    <property type="entry name" value="CPDc"/>
    <property type="match status" value="1"/>
</dbReference>
<dbReference type="Proteomes" id="UP001185092">
    <property type="component" value="Unassembled WGS sequence"/>
</dbReference>
<dbReference type="InterPro" id="IPR050365">
    <property type="entry name" value="TIM50"/>
</dbReference>
<dbReference type="Pfam" id="PF03031">
    <property type="entry name" value="NIF"/>
    <property type="match status" value="1"/>
</dbReference>
<dbReference type="InterPro" id="IPR036412">
    <property type="entry name" value="HAD-like_sf"/>
</dbReference>
<proteinExistence type="predicted"/>
<dbReference type="InterPro" id="IPR023214">
    <property type="entry name" value="HAD_sf"/>
</dbReference>
<dbReference type="GO" id="GO:0004722">
    <property type="term" value="F:protein serine/threonine phosphatase activity"/>
    <property type="evidence" value="ECO:0007669"/>
    <property type="project" value="UniProtKB-EC"/>
</dbReference>
<evidence type="ECO:0000313" key="2">
    <source>
        <dbReference type="EMBL" id="MDR6239771.1"/>
    </source>
</evidence>
<organism evidence="2 3">
    <name type="scientific">Aureibacter tunicatorum</name>
    <dbReference type="NCBI Taxonomy" id="866807"/>
    <lineage>
        <taxon>Bacteria</taxon>
        <taxon>Pseudomonadati</taxon>
        <taxon>Bacteroidota</taxon>
        <taxon>Cytophagia</taxon>
        <taxon>Cytophagales</taxon>
        <taxon>Persicobacteraceae</taxon>
        <taxon>Aureibacter</taxon>
    </lineage>
</organism>
<dbReference type="EC" id="3.1.3.16" evidence="2"/>
<dbReference type="RefSeq" id="WP_309939534.1">
    <property type="nucleotide sequence ID" value="NZ_AP025305.1"/>
</dbReference>
<dbReference type="Gene3D" id="3.40.50.1000">
    <property type="entry name" value="HAD superfamily/HAD-like"/>
    <property type="match status" value="1"/>
</dbReference>
<evidence type="ECO:0000313" key="3">
    <source>
        <dbReference type="Proteomes" id="UP001185092"/>
    </source>
</evidence>
<dbReference type="EMBL" id="JAVDQD010000003">
    <property type="protein sequence ID" value="MDR6239771.1"/>
    <property type="molecule type" value="Genomic_DNA"/>
</dbReference>
<keyword evidence="2" id="KW-0378">Hydrolase</keyword>
<comment type="caution">
    <text evidence="2">The sequence shown here is derived from an EMBL/GenBank/DDBJ whole genome shotgun (WGS) entry which is preliminary data.</text>
</comment>
<gene>
    <name evidence="2" type="ORF">HNQ88_002819</name>
</gene>
<name>A0AAE4BSH6_9BACT</name>
<dbReference type="PROSITE" id="PS50969">
    <property type="entry name" value="FCP1"/>
    <property type="match status" value="1"/>
</dbReference>
<dbReference type="PANTHER" id="PTHR12210">
    <property type="entry name" value="DULLARD PROTEIN PHOSPHATASE"/>
    <property type="match status" value="1"/>
</dbReference>
<evidence type="ECO:0000259" key="1">
    <source>
        <dbReference type="PROSITE" id="PS50969"/>
    </source>
</evidence>
<protein>
    <submittedName>
        <fullName evidence="2">RNA polymerase II subunit A small phosphatase-like protein</fullName>
        <ecNumber evidence="2">3.1.3.16</ecNumber>
    </submittedName>
</protein>
<feature type="domain" description="FCP1 homology" evidence="1">
    <location>
        <begin position="1"/>
        <end position="170"/>
    </location>
</feature>
<sequence>MRRKLIILDLDETLIHATREPRDDLWDFELNVYKVYIRPYLSQFLESIITDFDVAVWSSASDDYVHQAVTCIFPQDYPLLFVWGRSRCTLRRQSIFDQMDFMYASDHLNYVKRLKKIKKSFGIPFYDMLIVDDTPSKSVENYGNAIYPKAFKGEKDDAELLLLTKYLLTLKDVENVRTIEKRYWKDEL</sequence>